<feature type="region of interest" description="Disordered" evidence="10">
    <location>
        <begin position="1"/>
        <end position="32"/>
    </location>
</feature>
<dbReference type="SUPFAM" id="SSF81324">
    <property type="entry name" value="Voltage-gated potassium channels"/>
    <property type="match status" value="1"/>
</dbReference>
<dbReference type="PROSITE" id="PS50042">
    <property type="entry name" value="CNMP_BINDING_3"/>
    <property type="match status" value="1"/>
</dbReference>
<evidence type="ECO:0000256" key="9">
    <source>
        <dbReference type="ARBA" id="ARBA00023303"/>
    </source>
</evidence>
<keyword evidence="9" id="KW-0407">Ion channel</keyword>
<dbReference type="Proteomes" id="UP001459277">
    <property type="component" value="Unassembled WGS sequence"/>
</dbReference>
<proteinExistence type="inferred from homology"/>
<dbReference type="InterPro" id="IPR005821">
    <property type="entry name" value="Ion_trans_dom"/>
</dbReference>
<reference evidence="13 14" key="1">
    <citation type="submission" date="2024-01" db="EMBL/GenBank/DDBJ databases">
        <title>A telomere-to-telomere, gap-free genome of sweet tea (Lithocarpus litseifolius).</title>
        <authorList>
            <person name="Zhou J."/>
        </authorList>
    </citation>
    <scope>NUCLEOTIDE SEQUENCE [LARGE SCALE GENOMIC DNA]</scope>
    <source>
        <strain evidence="13">Zhou-2022a</strain>
        <tissue evidence="13">Leaf</tissue>
    </source>
</reference>
<dbReference type="Pfam" id="PF00520">
    <property type="entry name" value="Ion_trans"/>
    <property type="match status" value="1"/>
</dbReference>
<evidence type="ECO:0000259" key="12">
    <source>
        <dbReference type="PROSITE" id="PS50042"/>
    </source>
</evidence>
<evidence type="ECO:0000256" key="10">
    <source>
        <dbReference type="SAM" id="MobiDB-lite"/>
    </source>
</evidence>
<keyword evidence="6" id="KW-0406">Ion transport</keyword>
<keyword evidence="4 11" id="KW-0812">Transmembrane</keyword>
<keyword evidence="14" id="KW-1185">Reference proteome</keyword>
<feature type="transmembrane region" description="Helical" evidence="11">
    <location>
        <begin position="52"/>
        <end position="74"/>
    </location>
</feature>
<keyword evidence="3" id="KW-0813">Transport</keyword>
<dbReference type="GO" id="GO:0005216">
    <property type="term" value="F:monoatomic ion channel activity"/>
    <property type="evidence" value="ECO:0007669"/>
    <property type="project" value="InterPro"/>
</dbReference>
<dbReference type="PANTHER" id="PTHR45651:SF68">
    <property type="entry name" value="ION TRANSPORT DOMAIN-CONTAINING PROTEIN"/>
    <property type="match status" value="1"/>
</dbReference>
<comment type="subcellular location">
    <subcellularLocation>
        <location evidence="1">Membrane</location>
        <topology evidence="1">Multi-pass membrane protein</topology>
    </subcellularLocation>
</comment>
<keyword evidence="7 11" id="KW-0472">Membrane</keyword>
<evidence type="ECO:0000256" key="2">
    <source>
        <dbReference type="ARBA" id="ARBA00010486"/>
    </source>
</evidence>
<evidence type="ECO:0000256" key="6">
    <source>
        <dbReference type="ARBA" id="ARBA00023065"/>
    </source>
</evidence>
<accession>A0AAW2CA96</accession>
<evidence type="ECO:0000313" key="13">
    <source>
        <dbReference type="EMBL" id="KAK9994721.1"/>
    </source>
</evidence>
<feature type="transmembrane region" description="Helical" evidence="11">
    <location>
        <begin position="211"/>
        <end position="232"/>
    </location>
</feature>
<dbReference type="EMBL" id="JAZDWU010000008">
    <property type="protein sequence ID" value="KAK9994721.1"/>
    <property type="molecule type" value="Genomic_DNA"/>
</dbReference>
<organism evidence="13 14">
    <name type="scientific">Lithocarpus litseifolius</name>
    <dbReference type="NCBI Taxonomy" id="425828"/>
    <lineage>
        <taxon>Eukaryota</taxon>
        <taxon>Viridiplantae</taxon>
        <taxon>Streptophyta</taxon>
        <taxon>Embryophyta</taxon>
        <taxon>Tracheophyta</taxon>
        <taxon>Spermatophyta</taxon>
        <taxon>Magnoliopsida</taxon>
        <taxon>eudicotyledons</taxon>
        <taxon>Gunneridae</taxon>
        <taxon>Pentapetalae</taxon>
        <taxon>rosids</taxon>
        <taxon>fabids</taxon>
        <taxon>Fagales</taxon>
        <taxon>Fagaceae</taxon>
        <taxon>Lithocarpus</taxon>
    </lineage>
</organism>
<evidence type="ECO:0000256" key="11">
    <source>
        <dbReference type="SAM" id="Phobius"/>
    </source>
</evidence>
<keyword evidence="5 11" id="KW-1133">Transmembrane helix</keyword>
<name>A0AAW2CA96_9ROSI</name>
<evidence type="ECO:0000256" key="3">
    <source>
        <dbReference type="ARBA" id="ARBA00022448"/>
    </source>
</evidence>
<evidence type="ECO:0000256" key="1">
    <source>
        <dbReference type="ARBA" id="ARBA00004141"/>
    </source>
</evidence>
<evidence type="ECO:0000256" key="7">
    <source>
        <dbReference type="ARBA" id="ARBA00023136"/>
    </source>
</evidence>
<comment type="caution">
    <text evidence="13">The sequence shown here is derived from an EMBL/GenBank/DDBJ whole genome shotgun (WGS) entry which is preliminary data.</text>
</comment>
<comment type="similarity">
    <text evidence="2">Belongs to the cyclic nucleotide-gated cation channel (TC 1.A.1.5) family.</text>
</comment>
<evidence type="ECO:0000256" key="5">
    <source>
        <dbReference type="ARBA" id="ARBA00022989"/>
    </source>
</evidence>
<dbReference type="AlphaFoldDB" id="A0AAW2CA96"/>
<feature type="transmembrane region" description="Helical" evidence="11">
    <location>
        <begin position="95"/>
        <end position="119"/>
    </location>
</feature>
<sequence length="602" mass="69930">MSFRGHRQDNGGRNQDIEKQVPKDDGVDPRKKGTTRKAILQNLNPEGKYLQMWNMMFVLLCTIAVSVDPLFFYLPVINEDNKCLALDDKLKITVICLRSVTDMIYVLNIILQFLCPVKLARTVIVKDAWPIAKRYLSSYFLMDILTILPIPQVLVPIIFSEMRGAKFLNKRKYLNAVVLFQYVPRVLRLYLSWRKLNSNDNNLARIVWVKAAFNFFLYILASHVLGAFWYLFSIEREMACWHIACTKHIGCNPSSFKCQHSLRNHTFLNDYCPVEPPNTTLFDFGIFLDALQSGTVASKDFPRKLAYCFWWGLRNLSSVGQNLQTSTYIWETLFAVLISICGLLLFLYFIGNLQTYMQLATQRSEDIIQSVKFKERDVDLWIHRNELPRDIKKEIMSNITHILEEKKDVDVEKPLPHLHWELRKKIKDHLCKPLLRKVPVLQNMDEQLLLKICDYLRPVYYNEHSYIVREGDPIDATFFIKDGIAWTYTTSKGEASGFSLAESLERDQFFGEELIELGLKTTSLSKLSKLPVSSRTVKTHGKIEAFALMARDLKNIITKNWMYVGKEQSEPFAAYVVQAAWRQYHENKNLENSSQTPKGDRN</sequence>
<feature type="transmembrane region" description="Helical" evidence="11">
    <location>
        <begin position="328"/>
        <end position="350"/>
    </location>
</feature>
<feature type="compositionally biased region" description="Basic and acidic residues" evidence="10">
    <location>
        <begin position="1"/>
        <end position="31"/>
    </location>
</feature>
<evidence type="ECO:0000256" key="4">
    <source>
        <dbReference type="ARBA" id="ARBA00022692"/>
    </source>
</evidence>
<feature type="domain" description="Cyclic nucleotide-binding" evidence="12">
    <location>
        <begin position="440"/>
        <end position="512"/>
    </location>
</feature>
<dbReference type="Gene3D" id="2.60.120.10">
    <property type="entry name" value="Jelly Rolls"/>
    <property type="match status" value="1"/>
</dbReference>
<protein>
    <recommendedName>
        <fullName evidence="12">Cyclic nucleotide-binding domain-containing protein</fullName>
    </recommendedName>
</protein>
<dbReference type="InterPro" id="IPR014710">
    <property type="entry name" value="RmlC-like_jellyroll"/>
</dbReference>
<dbReference type="CDD" id="cd00038">
    <property type="entry name" value="CAP_ED"/>
    <property type="match status" value="1"/>
</dbReference>
<dbReference type="InterPro" id="IPR018490">
    <property type="entry name" value="cNMP-bd_dom_sf"/>
</dbReference>
<dbReference type="InterPro" id="IPR000595">
    <property type="entry name" value="cNMP-bd_dom"/>
</dbReference>
<evidence type="ECO:0000313" key="14">
    <source>
        <dbReference type="Proteomes" id="UP001459277"/>
    </source>
</evidence>
<dbReference type="PANTHER" id="PTHR45651">
    <property type="entry name" value="CYCLIC NUCLEOTIDE-GATED ION CHANNEL 15-RELATED-RELATED"/>
    <property type="match status" value="1"/>
</dbReference>
<keyword evidence="8" id="KW-1071">Ligand-gated ion channel</keyword>
<evidence type="ECO:0000256" key="8">
    <source>
        <dbReference type="ARBA" id="ARBA00023286"/>
    </source>
</evidence>
<dbReference type="Gene3D" id="1.10.287.70">
    <property type="match status" value="1"/>
</dbReference>
<dbReference type="GO" id="GO:0016020">
    <property type="term" value="C:membrane"/>
    <property type="evidence" value="ECO:0007669"/>
    <property type="project" value="UniProtKB-SubCell"/>
</dbReference>
<gene>
    <name evidence="13" type="ORF">SO802_024424</name>
</gene>
<dbReference type="SMART" id="SM00100">
    <property type="entry name" value="cNMP"/>
    <property type="match status" value="1"/>
</dbReference>
<feature type="transmembrane region" description="Helical" evidence="11">
    <location>
        <begin position="139"/>
        <end position="160"/>
    </location>
</feature>
<dbReference type="SUPFAM" id="SSF51206">
    <property type="entry name" value="cAMP-binding domain-like"/>
    <property type="match status" value="1"/>
</dbReference>